<comment type="caution">
    <text evidence="1">The sequence shown here is derived from an EMBL/GenBank/DDBJ whole genome shotgun (WGS) entry which is preliminary data.</text>
</comment>
<accession>A0A8X6NY92</accession>
<name>A0A8X6NY92_NEPPI</name>
<evidence type="ECO:0000313" key="1">
    <source>
        <dbReference type="EMBL" id="GFT41667.1"/>
    </source>
</evidence>
<proteinExistence type="predicted"/>
<dbReference type="Proteomes" id="UP000887013">
    <property type="component" value="Unassembled WGS sequence"/>
</dbReference>
<gene>
    <name evidence="1" type="ORF">NPIL_691901</name>
</gene>
<reference evidence="1" key="1">
    <citation type="submission" date="2020-08" db="EMBL/GenBank/DDBJ databases">
        <title>Multicomponent nature underlies the extraordinary mechanical properties of spider dragline silk.</title>
        <authorList>
            <person name="Kono N."/>
            <person name="Nakamura H."/>
            <person name="Mori M."/>
            <person name="Yoshida Y."/>
            <person name="Ohtoshi R."/>
            <person name="Malay A.D."/>
            <person name="Moran D.A.P."/>
            <person name="Tomita M."/>
            <person name="Numata K."/>
            <person name="Arakawa K."/>
        </authorList>
    </citation>
    <scope>NUCLEOTIDE SEQUENCE</scope>
</reference>
<dbReference type="AlphaFoldDB" id="A0A8X6NY92"/>
<dbReference type="EMBL" id="BMAW01110146">
    <property type="protein sequence ID" value="GFT41667.1"/>
    <property type="molecule type" value="Genomic_DNA"/>
</dbReference>
<sequence length="161" mass="18365">MNFASAVNPLYFIIRGNPKAQVYLMYSISHDLLPSFESNLQMMRLEKYRCKHISHRLQGGGAFVLAPPNACPAQQRESRFSAEVITMATLVAPMLLALQYDPASLEANTDWIATASADSVDFGFRRMASARYFYYHAFCRDSLLIRHAFIMACFTFAFWRV</sequence>
<keyword evidence="2" id="KW-1185">Reference proteome</keyword>
<evidence type="ECO:0000313" key="2">
    <source>
        <dbReference type="Proteomes" id="UP000887013"/>
    </source>
</evidence>
<protein>
    <submittedName>
        <fullName evidence="1">Uncharacterized protein</fullName>
    </submittedName>
</protein>
<organism evidence="1 2">
    <name type="scientific">Nephila pilipes</name>
    <name type="common">Giant wood spider</name>
    <name type="synonym">Nephila maculata</name>
    <dbReference type="NCBI Taxonomy" id="299642"/>
    <lineage>
        <taxon>Eukaryota</taxon>
        <taxon>Metazoa</taxon>
        <taxon>Ecdysozoa</taxon>
        <taxon>Arthropoda</taxon>
        <taxon>Chelicerata</taxon>
        <taxon>Arachnida</taxon>
        <taxon>Araneae</taxon>
        <taxon>Araneomorphae</taxon>
        <taxon>Entelegynae</taxon>
        <taxon>Araneoidea</taxon>
        <taxon>Nephilidae</taxon>
        <taxon>Nephila</taxon>
    </lineage>
</organism>